<evidence type="ECO:0000313" key="3">
    <source>
        <dbReference type="Proteomes" id="UP000253977"/>
    </source>
</evidence>
<keyword evidence="1" id="KW-0472">Membrane</keyword>
<dbReference type="RefSeq" id="WP_114509899.1">
    <property type="nucleotide sequence ID" value="NZ_QPMK01000003.1"/>
</dbReference>
<dbReference type="Proteomes" id="UP000253977">
    <property type="component" value="Unassembled WGS sequence"/>
</dbReference>
<keyword evidence="1" id="KW-1133">Transmembrane helix</keyword>
<dbReference type="EMBL" id="QPMK01000003">
    <property type="protein sequence ID" value="RDD67151.1"/>
    <property type="molecule type" value="Genomic_DNA"/>
</dbReference>
<sequence length="281" mass="30374">MPQPSFYAALILPDTNGMAPGPYLSAATDAVARADCAPGCRPGMSDDLTAVWGDTIRIEITPQEDSDYGPRILFTARATSNARFSEDRAATILSHTLVAALRFSPADIIEWNAPDILLDTEDFLTLRSYVSPNRRPAAPVEDTRSYDEIFAPDKATRPAPTSRDAHTDARLSDAFATAAHDEAPANTPPQASRLPPPSQIADRLMIHLDALREIDPPELRMKAASWAMTGTVAMMSPPVGASMGIIGLVRGMDFRRVTQAMTITGLFMVLHQTGAFSQLLP</sequence>
<keyword evidence="1" id="KW-0812">Transmembrane</keyword>
<keyword evidence="3" id="KW-1185">Reference proteome</keyword>
<accession>A0A369TPD0</accession>
<proteinExistence type="predicted"/>
<dbReference type="OrthoDB" id="7831789at2"/>
<gene>
    <name evidence="2" type="ORF">DU478_05270</name>
</gene>
<protein>
    <submittedName>
        <fullName evidence="2">Uncharacterized protein</fullName>
    </submittedName>
</protein>
<name>A0A369TPD0_9RHOB</name>
<feature type="transmembrane region" description="Helical" evidence="1">
    <location>
        <begin position="226"/>
        <end position="249"/>
    </location>
</feature>
<organism evidence="2 3">
    <name type="scientific">Thalassococcus profundi</name>
    <dbReference type="NCBI Taxonomy" id="2282382"/>
    <lineage>
        <taxon>Bacteria</taxon>
        <taxon>Pseudomonadati</taxon>
        <taxon>Pseudomonadota</taxon>
        <taxon>Alphaproteobacteria</taxon>
        <taxon>Rhodobacterales</taxon>
        <taxon>Roseobacteraceae</taxon>
        <taxon>Thalassococcus</taxon>
    </lineage>
</organism>
<evidence type="ECO:0000313" key="2">
    <source>
        <dbReference type="EMBL" id="RDD67151.1"/>
    </source>
</evidence>
<reference evidence="2 3" key="1">
    <citation type="submission" date="2018-07" db="EMBL/GenBank/DDBJ databases">
        <title>Thalassococcus profundi sp. nov., a marine bacterium isolated from deep seawater of Okinawa Trough.</title>
        <authorList>
            <person name="Yu M."/>
        </authorList>
    </citation>
    <scope>NUCLEOTIDE SEQUENCE [LARGE SCALE GENOMIC DNA]</scope>
    <source>
        <strain evidence="2 3">WRAS1</strain>
    </source>
</reference>
<evidence type="ECO:0000256" key="1">
    <source>
        <dbReference type="SAM" id="Phobius"/>
    </source>
</evidence>
<comment type="caution">
    <text evidence="2">The sequence shown here is derived from an EMBL/GenBank/DDBJ whole genome shotgun (WGS) entry which is preliminary data.</text>
</comment>
<dbReference type="AlphaFoldDB" id="A0A369TPD0"/>